<reference evidence="5 6" key="1">
    <citation type="submission" date="2019-06" db="EMBL/GenBank/DDBJ databases">
        <title>Sequencing the genomes of 1000 actinobacteria strains.</title>
        <authorList>
            <person name="Klenk H.-P."/>
        </authorList>
    </citation>
    <scope>NUCLEOTIDE SEQUENCE [LARGE SCALE GENOMIC DNA]</scope>
    <source>
        <strain evidence="5 6">DSM 42059</strain>
    </source>
</reference>
<evidence type="ECO:0000259" key="3">
    <source>
        <dbReference type="Pfam" id="PF13359"/>
    </source>
</evidence>
<dbReference type="Pfam" id="PF13359">
    <property type="entry name" value="DDE_Tnp_4"/>
    <property type="match status" value="1"/>
</dbReference>
<keyword evidence="5" id="KW-0540">Nuclease</keyword>
<feature type="domain" description="Transposase Helix-turn-helix" evidence="4">
    <location>
        <begin position="12"/>
        <end position="63"/>
    </location>
</feature>
<keyword evidence="2" id="KW-0479">Metal-binding</keyword>
<sequence length="226" mass="25202">MLVVTREGDRRRKLPPHQRALVGLVYLRKHDTLSQIAAGFGTSVGTAHAYTTAVIDLLAARAPGLLKVLREHEPEYVLLDGTLAECDRVGNGRADYSHKHRRHGVNVQVVTEPIGQVLWISPVQPGRCHDLSAARTHRIIRICERQGVPILADRAGPWVTTGRRRPPGGQLTPTQQTINRALATPRAPVERGISRLKSWRIFRRSRISPNRMTSIAKAVLTLKRQC</sequence>
<keyword evidence="5" id="KW-0378">Hydrolase</keyword>
<dbReference type="AlphaFoldDB" id="A0A561UZ56"/>
<feature type="domain" description="DDE Tnp4" evidence="3">
    <location>
        <begin position="79"/>
        <end position="222"/>
    </location>
</feature>
<evidence type="ECO:0000256" key="1">
    <source>
        <dbReference type="ARBA" id="ARBA00001968"/>
    </source>
</evidence>
<proteinExistence type="predicted"/>
<dbReference type="EMBL" id="VIWW01000001">
    <property type="protein sequence ID" value="TWG04614.1"/>
    <property type="molecule type" value="Genomic_DNA"/>
</dbReference>
<gene>
    <name evidence="5" type="ORF">FHX80_113083</name>
</gene>
<evidence type="ECO:0000313" key="5">
    <source>
        <dbReference type="EMBL" id="TWG04614.1"/>
    </source>
</evidence>
<organism evidence="5 6">
    <name type="scientific">Streptomyces brevispora</name>
    <dbReference type="NCBI Taxonomy" id="887462"/>
    <lineage>
        <taxon>Bacteria</taxon>
        <taxon>Bacillati</taxon>
        <taxon>Actinomycetota</taxon>
        <taxon>Actinomycetes</taxon>
        <taxon>Kitasatosporales</taxon>
        <taxon>Streptomycetaceae</taxon>
        <taxon>Streptomyces</taxon>
    </lineage>
</organism>
<dbReference type="InterPro" id="IPR027806">
    <property type="entry name" value="HARBI1_dom"/>
</dbReference>
<accession>A0A561UZ56</accession>
<protein>
    <submittedName>
        <fullName evidence="5">DDE superfamily endonuclease</fullName>
    </submittedName>
</protein>
<dbReference type="Proteomes" id="UP000318186">
    <property type="component" value="Unassembled WGS sequence"/>
</dbReference>
<dbReference type="InterPro" id="IPR027805">
    <property type="entry name" value="Transposase_HTH_dom"/>
</dbReference>
<dbReference type="GO" id="GO:0046872">
    <property type="term" value="F:metal ion binding"/>
    <property type="evidence" value="ECO:0007669"/>
    <property type="project" value="UniProtKB-KW"/>
</dbReference>
<dbReference type="GO" id="GO:0004519">
    <property type="term" value="F:endonuclease activity"/>
    <property type="evidence" value="ECO:0007669"/>
    <property type="project" value="UniProtKB-KW"/>
</dbReference>
<name>A0A561UZ56_9ACTN</name>
<keyword evidence="5" id="KW-0255">Endonuclease</keyword>
<comment type="cofactor">
    <cofactor evidence="1">
        <name>a divalent metal cation</name>
        <dbReference type="ChEBI" id="CHEBI:60240"/>
    </cofactor>
</comment>
<dbReference type="Pfam" id="PF13613">
    <property type="entry name" value="HTH_Tnp_4"/>
    <property type="match status" value="1"/>
</dbReference>
<evidence type="ECO:0000313" key="6">
    <source>
        <dbReference type="Proteomes" id="UP000318186"/>
    </source>
</evidence>
<evidence type="ECO:0000256" key="2">
    <source>
        <dbReference type="ARBA" id="ARBA00022723"/>
    </source>
</evidence>
<comment type="caution">
    <text evidence="5">The sequence shown here is derived from an EMBL/GenBank/DDBJ whole genome shotgun (WGS) entry which is preliminary data.</text>
</comment>
<evidence type="ECO:0000259" key="4">
    <source>
        <dbReference type="Pfam" id="PF13613"/>
    </source>
</evidence>